<evidence type="ECO:0000313" key="2">
    <source>
        <dbReference type="EMBL" id="RLO10568.1"/>
    </source>
</evidence>
<gene>
    <name evidence="2" type="ORF">DYB28_009005</name>
</gene>
<organism evidence="2 3">
    <name type="scientific">Aphanomyces astaci</name>
    <name type="common">Crayfish plague agent</name>
    <dbReference type="NCBI Taxonomy" id="112090"/>
    <lineage>
        <taxon>Eukaryota</taxon>
        <taxon>Sar</taxon>
        <taxon>Stramenopiles</taxon>
        <taxon>Oomycota</taxon>
        <taxon>Saprolegniomycetes</taxon>
        <taxon>Saprolegniales</taxon>
        <taxon>Verrucalvaceae</taxon>
        <taxon>Aphanomyces</taxon>
    </lineage>
</organism>
<dbReference type="GO" id="GO:0005737">
    <property type="term" value="C:cytoplasm"/>
    <property type="evidence" value="ECO:0007669"/>
    <property type="project" value="TreeGrafter"/>
</dbReference>
<feature type="non-terminal residue" evidence="2">
    <location>
        <position position="189"/>
    </location>
</feature>
<dbReference type="GO" id="GO:0003684">
    <property type="term" value="F:damaged DNA binding"/>
    <property type="evidence" value="ECO:0007669"/>
    <property type="project" value="InterPro"/>
</dbReference>
<reference evidence="2 3" key="1">
    <citation type="journal article" date="2018" name="J. Invertebr. Pathol.">
        <title>New genotyping method for the causative agent of crayfish plague (Aphanomyces astaci) based on whole genome data.</title>
        <authorList>
            <person name="Minardi D."/>
            <person name="Studholme D.J."/>
            <person name="van der Giezen M."/>
            <person name="Pretto T."/>
            <person name="Oidtmann B."/>
        </authorList>
    </citation>
    <scope>NUCLEOTIDE SEQUENCE [LARGE SCALE GENOMIC DNA]</scope>
    <source>
        <strain evidence="2 3">KB13</strain>
    </source>
</reference>
<dbReference type="Proteomes" id="UP000275652">
    <property type="component" value="Unassembled WGS sequence"/>
</dbReference>
<evidence type="ECO:0000256" key="1">
    <source>
        <dbReference type="SAM" id="MobiDB-lite"/>
    </source>
</evidence>
<accession>A0A9X8HE90</accession>
<comment type="caution">
    <text evidence="2">The sequence shown here is derived from an EMBL/GenBank/DDBJ whole genome shotgun (WGS) entry which is preliminary data.</text>
</comment>
<sequence>MEIEWGDGSPFNDFEEEHNTSHHGDDDNSHVNGAAANNEDASDDDDAWEDVGSMPHNDSSGGVLSDNSDHMEDADGSNDMNVEHLPEDWDALNAALNAQAAAEGDGKRTGAKPKVKRLTKVEKSEWMVQRQAHLVCLLAREVHVNRAINDVTVQCLLRSIVPAAVDVNLSTQAHQGVVYAVQTLMRWFR</sequence>
<dbReference type="InterPro" id="IPR036985">
    <property type="entry name" value="Transglutaminase-like_sf"/>
</dbReference>
<dbReference type="GO" id="GO:0006289">
    <property type="term" value="P:nucleotide-excision repair"/>
    <property type="evidence" value="ECO:0007669"/>
    <property type="project" value="InterPro"/>
</dbReference>
<dbReference type="EMBL" id="QUTI01017740">
    <property type="protein sequence ID" value="RLO10568.1"/>
    <property type="molecule type" value="Genomic_DNA"/>
</dbReference>
<name>A0A9X8HE90_APHAT</name>
<dbReference type="AlphaFoldDB" id="A0A9X8HE90"/>
<feature type="compositionally biased region" description="Basic and acidic residues" evidence="1">
    <location>
        <begin position="17"/>
        <end position="29"/>
    </location>
</feature>
<evidence type="ECO:0000313" key="3">
    <source>
        <dbReference type="Proteomes" id="UP000275652"/>
    </source>
</evidence>
<dbReference type="GO" id="GO:0006298">
    <property type="term" value="P:mismatch repair"/>
    <property type="evidence" value="ECO:0007669"/>
    <property type="project" value="TreeGrafter"/>
</dbReference>
<protein>
    <submittedName>
        <fullName evidence="2">Uncharacterized protein</fullName>
    </submittedName>
</protein>
<feature type="compositionally biased region" description="Polar residues" evidence="1">
    <location>
        <begin position="56"/>
        <end position="66"/>
    </location>
</feature>
<dbReference type="InterPro" id="IPR004583">
    <property type="entry name" value="DNA_repair_Rad4"/>
</dbReference>
<dbReference type="PANTHER" id="PTHR12135:SF0">
    <property type="entry name" value="DNA REPAIR PROTEIN COMPLEMENTING XP-C CELLS"/>
    <property type="match status" value="1"/>
</dbReference>
<dbReference type="Gene3D" id="3.90.260.10">
    <property type="entry name" value="Transglutaminase-like"/>
    <property type="match status" value="1"/>
</dbReference>
<feature type="region of interest" description="Disordered" evidence="1">
    <location>
        <begin position="1"/>
        <end position="83"/>
    </location>
</feature>
<proteinExistence type="predicted"/>
<feature type="compositionally biased region" description="Acidic residues" evidence="1">
    <location>
        <begin position="40"/>
        <end position="49"/>
    </location>
</feature>
<dbReference type="GO" id="GO:0003697">
    <property type="term" value="F:single-stranded DNA binding"/>
    <property type="evidence" value="ECO:0007669"/>
    <property type="project" value="TreeGrafter"/>
</dbReference>
<dbReference type="GO" id="GO:0000111">
    <property type="term" value="C:nucleotide-excision repair factor 2 complex"/>
    <property type="evidence" value="ECO:0007669"/>
    <property type="project" value="TreeGrafter"/>
</dbReference>
<dbReference type="GO" id="GO:0071942">
    <property type="term" value="C:XPC complex"/>
    <property type="evidence" value="ECO:0007669"/>
    <property type="project" value="TreeGrafter"/>
</dbReference>
<dbReference type="PANTHER" id="PTHR12135">
    <property type="entry name" value="DNA REPAIR PROTEIN XP-C / RAD4"/>
    <property type="match status" value="1"/>
</dbReference>